<dbReference type="GO" id="GO:0015934">
    <property type="term" value="C:large ribosomal subunit"/>
    <property type="evidence" value="ECO:0007669"/>
    <property type="project" value="InterPro"/>
</dbReference>
<dbReference type="AlphaFoldDB" id="A0A073ISA4"/>
<dbReference type="GO" id="GO:0006412">
    <property type="term" value="P:translation"/>
    <property type="evidence" value="ECO:0007669"/>
    <property type="project" value="UniProtKB-UniRule"/>
</dbReference>
<proteinExistence type="inferred from homology"/>
<keyword evidence="2 9" id="KW-0678">Repressor</keyword>
<dbReference type="OrthoDB" id="9803740at2"/>
<evidence type="ECO:0000256" key="8">
    <source>
        <dbReference type="ARBA" id="ARBA00035241"/>
    </source>
</evidence>
<evidence type="ECO:0000256" key="9">
    <source>
        <dbReference type="HAMAP-Rule" id="MF_01318"/>
    </source>
</evidence>
<dbReference type="PROSITE" id="PS01199">
    <property type="entry name" value="RIBOSOMAL_L1"/>
    <property type="match status" value="1"/>
</dbReference>
<dbReference type="GO" id="GO:0006417">
    <property type="term" value="P:regulation of translation"/>
    <property type="evidence" value="ECO:0007669"/>
    <property type="project" value="UniProtKB-KW"/>
</dbReference>
<dbReference type="GO" id="GO:0000049">
    <property type="term" value="F:tRNA binding"/>
    <property type="evidence" value="ECO:0007669"/>
    <property type="project" value="UniProtKB-KW"/>
</dbReference>
<dbReference type="CDD" id="cd00403">
    <property type="entry name" value="Ribosomal_L1"/>
    <property type="match status" value="1"/>
</dbReference>
<name>A0A073ISA4_9BACT</name>
<reference evidence="11 12" key="1">
    <citation type="submission" date="2014-04" db="EMBL/GenBank/DDBJ databases">
        <title>Draft Genome Sequence of Synergistes jonesii.</title>
        <authorList>
            <person name="Coil D.A."/>
            <person name="Eisen J.A."/>
            <person name="Holland-Moritz H.E."/>
        </authorList>
    </citation>
    <scope>NUCLEOTIDE SEQUENCE [LARGE SCALE GENOMIC DNA]</scope>
    <source>
        <strain evidence="11 12">78-1</strain>
    </source>
</reference>
<evidence type="ECO:0000256" key="2">
    <source>
        <dbReference type="ARBA" id="ARBA00022491"/>
    </source>
</evidence>
<keyword evidence="9" id="KW-0820">tRNA-binding</keyword>
<dbReference type="EMBL" id="JMKI01000005">
    <property type="protein sequence ID" value="KEJ93223.1"/>
    <property type="molecule type" value="Genomic_DNA"/>
</dbReference>
<dbReference type="InterPro" id="IPR005878">
    <property type="entry name" value="Ribosom_uL1_bac-type"/>
</dbReference>
<comment type="subunit">
    <text evidence="9">Part of the 50S ribosomal subunit.</text>
</comment>
<dbReference type="GeneID" id="90982611"/>
<gene>
    <name evidence="9" type="primary">rplA</name>
    <name evidence="11" type="ORF">EH55_10175</name>
</gene>
<comment type="caution">
    <text evidence="11">The sequence shown here is derived from an EMBL/GenBank/DDBJ whole genome shotgun (WGS) entry which is preliminary data.</text>
</comment>
<accession>A0A073ISA4</accession>
<evidence type="ECO:0000256" key="6">
    <source>
        <dbReference type="ARBA" id="ARBA00022980"/>
    </source>
</evidence>
<dbReference type="FunFam" id="3.40.50.790:FF:000001">
    <property type="entry name" value="50S ribosomal protein L1"/>
    <property type="match status" value="1"/>
</dbReference>
<dbReference type="Gene3D" id="3.30.190.20">
    <property type="match status" value="1"/>
</dbReference>
<dbReference type="Gene3D" id="3.40.50.790">
    <property type="match status" value="1"/>
</dbReference>
<dbReference type="InterPro" id="IPR023674">
    <property type="entry name" value="Ribosomal_uL1-like"/>
</dbReference>
<dbReference type="eggNOG" id="COG0081">
    <property type="taxonomic scope" value="Bacteria"/>
</dbReference>
<dbReference type="InterPro" id="IPR016095">
    <property type="entry name" value="Ribosomal_uL1_3-a/b-sand"/>
</dbReference>
<evidence type="ECO:0000256" key="3">
    <source>
        <dbReference type="ARBA" id="ARBA00022730"/>
    </source>
</evidence>
<evidence type="ECO:0000256" key="5">
    <source>
        <dbReference type="ARBA" id="ARBA00022884"/>
    </source>
</evidence>
<sequence length="236" mass="25012">MSKKSKRYKALLEKVDLTKQYTLSEAIALAKECATAKFDESLELHVRLGVDPRHADQQVRSTIVLPFGTGHTKKVAVLALGEKQKEAQDAGADIVGGEDLVAEIQNGRLDFDAVIATPDIMKAAGRLGKVLGPRGLMPSAKTNTVTFDVAGAVKEIKAGRVEFRVDKTAITHNAVGKASFPVENLLGNVKALLRAILKARPAAVKGTYVKSITIAATMGVGIMVDPVSAQKDAAAE</sequence>
<dbReference type="GO" id="GO:0003735">
    <property type="term" value="F:structural constituent of ribosome"/>
    <property type="evidence" value="ECO:0007669"/>
    <property type="project" value="InterPro"/>
</dbReference>
<dbReference type="STRING" id="2754.EH55_10175"/>
<dbReference type="Proteomes" id="UP000027665">
    <property type="component" value="Unassembled WGS sequence"/>
</dbReference>
<dbReference type="InterPro" id="IPR002143">
    <property type="entry name" value="Ribosomal_uL1"/>
</dbReference>
<keyword evidence="7 9" id="KW-0687">Ribonucleoprotein</keyword>
<keyword evidence="6 9" id="KW-0689">Ribosomal protein</keyword>
<organism evidence="11 12">
    <name type="scientific">Synergistes jonesii</name>
    <dbReference type="NCBI Taxonomy" id="2754"/>
    <lineage>
        <taxon>Bacteria</taxon>
        <taxon>Thermotogati</taxon>
        <taxon>Synergistota</taxon>
        <taxon>Synergistia</taxon>
        <taxon>Synergistales</taxon>
        <taxon>Synergistaceae</taxon>
        <taxon>Synergistes</taxon>
    </lineage>
</organism>
<dbReference type="InterPro" id="IPR023673">
    <property type="entry name" value="Ribosomal_uL1_CS"/>
</dbReference>
<dbReference type="PANTHER" id="PTHR36427">
    <property type="entry name" value="54S RIBOSOMAL PROTEIN L1, MITOCHONDRIAL"/>
    <property type="match status" value="1"/>
</dbReference>
<keyword evidence="5 9" id="KW-0694">RNA-binding</keyword>
<keyword evidence="4 9" id="KW-0810">Translation regulation</keyword>
<evidence type="ECO:0000256" key="4">
    <source>
        <dbReference type="ARBA" id="ARBA00022845"/>
    </source>
</evidence>
<keyword evidence="3 9" id="KW-0699">rRNA-binding</keyword>
<dbReference type="RefSeq" id="WP_037974291.1">
    <property type="nucleotide sequence ID" value="NZ_JMKI01000005.1"/>
</dbReference>
<dbReference type="PIRSF" id="PIRSF002155">
    <property type="entry name" value="Ribosomal_L1"/>
    <property type="match status" value="1"/>
</dbReference>
<dbReference type="Pfam" id="PF00687">
    <property type="entry name" value="Ribosomal_L1"/>
    <property type="match status" value="1"/>
</dbReference>
<comment type="function">
    <text evidence="9">Protein L1 is also a translational repressor protein, it controls the translation of the L11 operon by binding to its mRNA.</text>
</comment>
<dbReference type="InterPro" id="IPR028364">
    <property type="entry name" value="Ribosomal_uL1/biogenesis"/>
</dbReference>
<protein>
    <recommendedName>
        <fullName evidence="8 9">Large ribosomal subunit protein uL1</fullName>
    </recommendedName>
</protein>
<evidence type="ECO:0000313" key="11">
    <source>
        <dbReference type="EMBL" id="KEJ93223.1"/>
    </source>
</evidence>
<dbReference type="PATRIC" id="fig|2754.20.peg.1216"/>
<evidence type="ECO:0000256" key="7">
    <source>
        <dbReference type="ARBA" id="ARBA00023274"/>
    </source>
</evidence>
<evidence type="ECO:0000256" key="1">
    <source>
        <dbReference type="ARBA" id="ARBA00010531"/>
    </source>
</evidence>
<comment type="similarity">
    <text evidence="1 9 10">Belongs to the universal ribosomal protein uL1 family.</text>
</comment>
<evidence type="ECO:0000256" key="10">
    <source>
        <dbReference type="RuleBase" id="RU000659"/>
    </source>
</evidence>
<comment type="function">
    <text evidence="9">Binds directly to 23S rRNA. The L1 stalk is quite mobile in the ribosome, and is involved in E site tRNA release.</text>
</comment>
<dbReference type="PANTHER" id="PTHR36427:SF3">
    <property type="entry name" value="LARGE RIBOSOMAL SUBUNIT PROTEIN UL1M"/>
    <property type="match status" value="1"/>
</dbReference>
<dbReference type="NCBIfam" id="TIGR01169">
    <property type="entry name" value="rplA_bact"/>
    <property type="match status" value="1"/>
</dbReference>
<dbReference type="HAMAP" id="MF_01318_B">
    <property type="entry name" value="Ribosomal_uL1_B"/>
    <property type="match status" value="1"/>
</dbReference>
<dbReference type="SUPFAM" id="SSF56808">
    <property type="entry name" value="Ribosomal protein L1"/>
    <property type="match status" value="1"/>
</dbReference>
<keyword evidence="12" id="KW-1185">Reference proteome</keyword>
<dbReference type="GO" id="GO:0019843">
    <property type="term" value="F:rRNA binding"/>
    <property type="evidence" value="ECO:0007669"/>
    <property type="project" value="UniProtKB-UniRule"/>
</dbReference>
<evidence type="ECO:0000313" key="12">
    <source>
        <dbReference type="Proteomes" id="UP000027665"/>
    </source>
</evidence>